<dbReference type="InterPro" id="IPR047640">
    <property type="entry name" value="RpiR-like"/>
</dbReference>
<dbReference type="SUPFAM" id="SSF53697">
    <property type="entry name" value="SIS domain"/>
    <property type="match status" value="1"/>
</dbReference>
<dbReference type="GO" id="GO:0003700">
    <property type="term" value="F:DNA-binding transcription factor activity"/>
    <property type="evidence" value="ECO:0007669"/>
    <property type="project" value="InterPro"/>
</dbReference>
<evidence type="ECO:0000313" key="7">
    <source>
        <dbReference type="Proteomes" id="UP000095594"/>
    </source>
</evidence>
<dbReference type="InterPro" id="IPR035472">
    <property type="entry name" value="RpiR-like_SIS"/>
</dbReference>
<dbReference type="Pfam" id="PF01418">
    <property type="entry name" value="HTH_6"/>
    <property type="match status" value="1"/>
</dbReference>
<name>A0A174EYN2_9CLOT</name>
<feature type="domain" description="SIS" evidence="5">
    <location>
        <begin position="126"/>
        <end position="266"/>
    </location>
</feature>
<dbReference type="InterPro" id="IPR036388">
    <property type="entry name" value="WH-like_DNA-bd_sf"/>
</dbReference>
<feature type="domain" description="HTH rpiR-type" evidence="4">
    <location>
        <begin position="6"/>
        <end position="82"/>
    </location>
</feature>
<dbReference type="EMBL" id="CYZX01000009">
    <property type="protein sequence ID" value="CUO41768.1"/>
    <property type="molecule type" value="Genomic_DNA"/>
</dbReference>
<evidence type="ECO:0000256" key="2">
    <source>
        <dbReference type="ARBA" id="ARBA00023125"/>
    </source>
</evidence>
<gene>
    <name evidence="6" type="primary">ybbH_2</name>
    <name evidence="6" type="ORF">ERS852471_01521</name>
</gene>
<evidence type="ECO:0000259" key="4">
    <source>
        <dbReference type="PROSITE" id="PS51071"/>
    </source>
</evidence>
<dbReference type="AlphaFoldDB" id="A0A174EYN2"/>
<dbReference type="GO" id="GO:0097367">
    <property type="term" value="F:carbohydrate derivative binding"/>
    <property type="evidence" value="ECO:0007669"/>
    <property type="project" value="InterPro"/>
</dbReference>
<dbReference type="InterPro" id="IPR001347">
    <property type="entry name" value="SIS_dom"/>
</dbReference>
<dbReference type="Gene3D" id="3.40.50.10490">
    <property type="entry name" value="Glucose-6-phosphate isomerase like protein, domain 1"/>
    <property type="match status" value="1"/>
</dbReference>
<accession>A0A174EYN2</accession>
<dbReference type="Gene3D" id="1.10.10.10">
    <property type="entry name" value="Winged helix-like DNA-binding domain superfamily/Winged helix DNA-binding domain"/>
    <property type="match status" value="1"/>
</dbReference>
<keyword evidence="2" id="KW-0238">DNA-binding</keyword>
<dbReference type="PROSITE" id="PS51464">
    <property type="entry name" value="SIS"/>
    <property type="match status" value="1"/>
</dbReference>
<dbReference type="GO" id="GO:1901135">
    <property type="term" value="P:carbohydrate derivative metabolic process"/>
    <property type="evidence" value="ECO:0007669"/>
    <property type="project" value="InterPro"/>
</dbReference>
<evidence type="ECO:0000313" key="6">
    <source>
        <dbReference type="EMBL" id="CUO41768.1"/>
    </source>
</evidence>
<sequence>MKGEIMSCIFKIKEGFNSFTNTEKKLANYILKNKEEVVNLSAQELSDKADISPAAVVRFSKTLGYKGFTALKVDLAKDRDERENDTSVIISEDDSINDIIRKVKVSNTSSIDETIGLLNVDTINNIVEAMVNAKRIYLFGIGASGIVAMDLQQKLLRINKNSLYQMDPHTQISSSVHITNEDVAIGISYSGETKEVNTPLKIAKENGAKTIAITRYNKNSLSKIADYSVYLPNDEKDLRVGAITSRIDALTIVDILYLGVAKNDFERTKRDIKKTRDIINRIK</sequence>
<organism evidence="6 7">
    <name type="scientific">Clostridium disporicum</name>
    <dbReference type="NCBI Taxonomy" id="84024"/>
    <lineage>
        <taxon>Bacteria</taxon>
        <taxon>Bacillati</taxon>
        <taxon>Bacillota</taxon>
        <taxon>Clostridia</taxon>
        <taxon>Eubacteriales</taxon>
        <taxon>Clostridiaceae</taxon>
        <taxon>Clostridium</taxon>
    </lineage>
</organism>
<dbReference type="InterPro" id="IPR000281">
    <property type="entry name" value="HTH_RpiR"/>
</dbReference>
<protein>
    <submittedName>
        <fullName evidence="6">RpiR family transcriptional regulator</fullName>
    </submittedName>
</protein>
<dbReference type="Proteomes" id="UP000095594">
    <property type="component" value="Unassembled WGS sequence"/>
</dbReference>
<keyword evidence="3" id="KW-0804">Transcription</keyword>
<dbReference type="InterPro" id="IPR046348">
    <property type="entry name" value="SIS_dom_sf"/>
</dbReference>
<dbReference type="GO" id="GO:0003677">
    <property type="term" value="F:DNA binding"/>
    <property type="evidence" value="ECO:0007669"/>
    <property type="project" value="UniProtKB-KW"/>
</dbReference>
<keyword evidence="1" id="KW-0805">Transcription regulation</keyword>
<dbReference type="CDD" id="cd05013">
    <property type="entry name" value="SIS_RpiR"/>
    <property type="match status" value="1"/>
</dbReference>
<evidence type="ECO:0000256" key="3">
    <source>
        <dbReference type="ARBA" id="ARBA00023163"/>
    </source>
</evidence>
<dbReference type="PANTHER" id="PTHR30514">
    <property type="entry name" value="GLUCOKINASE"/>
    <property type="match status" value="1"/>
</dbReference>
<reference evidence="6 7" key="1">
    <citation type="submission" date="2015-09" db="EMBL/GenBank/DDBJ databases">
        <authorList>
            <consortium name="Pathogen Informatics"/>
        </authorList>
    </citation>
    <scope>NUCLEOTIDE SEQUENCE [LARGE SCALE GENOMIC DNA]</scope>
    <source>
        <strain evidence="6 7">2789STDY5834856</strain>
    </source>
</reference>
<dbReference type="PROSITE" id="PS51071">
    <property type="entry name" value="HTH_RPIR"/>
    <property type="match status" value="1"/>
</dbReference>
<evidence type="ECO:0000256" key="1">
    <source>
        <dbReference type="ARBA" id="ARBA00023015"/>
    </source>
</evidence>
<evidence type="ECO:0000259" key="5">
    <source>
        <dbReference type="PROSITE" id="PS51464"/>
    </source>
</evidence>
<dbReference type="SUPFAM" id="SSF46689">
    <property type="entry name" value="Homeodomain-like"/>
    <property type="match status" value="1"/>
</dbReference>
<proteinExistence type="predicted"/>
<dbReference type="Pfam" id="PF01380">
    <property type="entry name" value="SIS"/>
    <property type="match status" value="1"/>
</dbReference>
<dbReference type="PANTHER" id="PTHR30514:SF1">
    <property type="entry name" value="HTH-TYPE TRANSCRIPTIONAL REGULATOR HEXR-RELATED"/>
    <property type="match status" value="1"/>
</dbReference>
<dbReference type="InterPro" id="IPR009057">
    <property type="entry name" value="Homeodomain-like_sf"/>
</dbReference>